<evidence type="ECO:0000313" key="2">
    <source>
        <dbReference type="Proteomes" id="UP000604661"/>
    </source>
</evidence>
<dbReference type="EMBL" id="JACJTE010000112">
    <property type="protein sequence ID" value="MBD2565812.1"/>
    <property type="molecule type" value="Genomic_DNA"/>
</dbReference>
<gene>
    <name evidence="1" type="ORF">H6G95_35700</name>
</gene>
<protein>
    <submittedName>
        <fullName evidence="1">Uncharacterized protein</fullName>
    </submittedName>
</protein>
<organism evidence="1 2">
    <name type="scientific">Nostoc linckia FACHB-391</name>
    <dbReference type="NCBI Taxonomy" id="2692906"/>
    <lineage>
        <taxon>Bacteria</taxon>
        <taxon>Bacillati</taxon>
        <taxon>Cyanobacteriota</taxon>
        <taxon>Cyanophyceae</taxon>
        <taxon>Nostocales</taxon>
        <taxon>Nostocaceae</taxon>
        <taxon>Nostoc</taxon>
    </lineage>
</organism>
<name>A0ABR8F6J3_NOSLI</name>
<dbReference type="RefSeq" id="WP_190901738.1">
    <property type="nucleotide sequence ID" value="NZ_JACJTE010000112.1"/>
</dbReference>
<evidence type="ECO:0000313" key="1">
    <source>
        <dbReference type="EMBL" id="MBD2565812.1"/>
    </source>
</evidence>
<sequence length="68" mass="7983">MNPLAELATDMTDRYQITITLCKKAYDQYKEVSDWKEIPMATLLRQILEREQESPAFASLYRRAAVKE</sequence>
<reference evidence="1 2" key="1">
    <citation type="journal article" date="2020" name="ISME J.">
        <title>Comparative genomics reveals insights into cyanobacterial evolution and habitat adaptation.</title>
        <authorList>
            <person name="Chen M.Y."/>
            <person name="Teng W.K."/>
            <person name="Zhao L."/>
            <person name="Hu C.X."/>
            <person name="Zhou Y.K."/>
            <person name="Han B.P."/>
            <person name="Song L.R."/>
            <person name="Shu W.S."/>
        </authorList>
    </citation>
    <scope>NUCLEOTIDE SEQUENCE [LARGE SCALE GENOMIC DNA]</scope>
    <source>
        <strain evidence="1 2">FACHB-391</strain>
    </source>
</reference>
<proteinExistence type="predicted"/>
<keyword evidence="2" id="KW-1185">Reference proteome</keyword>
<accession>A0ABR8F6J3</accession>
<comment type="caution">
    <text evidence="1">The sequence shown here is derived from an EMBL/GenBank/DDBJ whole genome shotgun (WGS) entry which is preliminary data.</text>
</comment>
<dbReference type="Proteomes" id="UP000604661">
    <property type="component" value="Unassembled WGS sequence"/>
</dbReference>